<dbReference type="OrthoDB" id="307488at2759"/>
<gene>
    <name evidence="5" type="ORF">A1O5_07572</name>
</gene>
<dbReference type="InterPro" id="IPR011107">
    <property type="entry name" value="PPI_Ypi1"/>
</dbReference>
<dbReference type="STRING" id="1182543.W9WY03"/>
<feature type="compositionally biased region" description="Basic residues" evidence="4">
    <location>
        <begin position="162"/>
        <end position="176"/>
    </location>
</feature>
<feature type="compositionally biased region" description="Basic and acidic residues" evidence="4">
    <location>
        <begin position="177"/>
        <end position="189"/>
    </location>
</feature>
<accession>W9WY03</accession>
<evidence type="ECO:0000313" key="6">
    <source>
        <dbReference type="Proteomes" id="UP000019471"/>
    </source>
</evidence>
<feature type="compositionally biased region" description="Acidic residues" evidence="4">
    <location>
        <begin position="130"/>
        <end position="145"/>
    </location>
</feature>
<dbReference type="EMBL" id="AMGX01000011">
    <property type="protein sequence ID" value="EXJ69536.1"/>
    <property type="molecule type" value="Genomic_DNA"/>
</dbReference>
<comment type="caution">
    <text evidence="5">The sequence shown here is derived from an EMBL/GenBank/DDBJ whole genome shotgun (WGS) entry which is preliminary data.</text>
</comment>
<evidence type="ECO:0000313" key="5">
    <source>
        <dbReference type="EMBL" id="EXJ69536.1"/>
    </source>
</evidence>
<dbReference type="AlphaFoldDB" id="W9WY03"/>
<dbReference type="RefSeq" id="XP_007746351.1">
    <property type="nucleotide sequence ID" value="XM_007748161.1"/>
</dbReference>
<dbReference type="PANTHER" id="PTHR20835">
    <property type="entry name" value="E3 UBIQUITIN-PROTEIN LIGASE PPP1R11-RELATED"/>
    <property type="match status" value="1"/>
</dbReference>
<comment type="subcellular location">
    <subcellularLocation>
        <location evidence="3">Nucleus</location>
    </subcellularLocation>
</comment>
<dbReference type="GO" id="GO:0008157">
    <property type="term" value="F:protein phosphatase 1 binding"/>
    <property type="evidence" value="ECO:0007669"/>
    <property type="project" value="TreeGrafter"/>
</dbReference>
<reference evidence="5 6" key="1">
    <citation type="submission" date="2013-03" db="EMBL/GenBank/DDBJ databases">
        <title>The Genome Sequence of Cladophialophora psammophila CBS 110553.</title>
        <authorList>
            <consortium name="The Broad Institute Genomics Platform"/>
            <person name="Cuomo C."/>
            <person name="de Hoog S."/>
            <person name="Gorbushina A."/>
            <person name="Walker B."/>
            <person name="Young S.K."/>
            <person name="Zeng Q."/>
            <person name="Gargeya S."/>
            <person name="Fitzgerald M."/>
            <person name="Haas B."/>
            <person name="Abouelleil A."/>
            <person name="Allen A.W."/>
            <person name="Alvarado L."/>
            <person name="Arachchi H.M."/>
            <person name="Berlin A.M."/>
            <person name="Chapman S.B."/>
            <person name="Gainer-Dewar J."/>
            <person name="Goldberg J."/>
            <person name="Griggs A."/>
            <person name="Gujja S."/>
            <person name="Hansen M."/>
            <person name="Howarth C."/>
            <person name="Imamovic A."/>
            <person name="Ireland A."/>
            <person name="Larimer J."/>
            <person name="McCowan C."/>
            <person name="Murphy C."/>
            <person name="Pearson M."/>
            <person name="Poon T.W."/>
            <person name="Priest M."/>
            <person name="Roberts A."/>
            <person name="Saif S."/>
            <person name="Shea T."/>
            <person name="Sisk P."/>
            <person name="Sykes S."/>
            <person name="Wortman J."/>
            <person name="Nusbaum C."/>
            <person name="Birren B."/>
        </authorList>
    </citation>
    <scope>NUCLEOTIDE SEQUENCE [LARGE SCALE GENOMIC DNA]</scope>
    <source>
        <strain evidence="5 6">CBS 110553</strain>
    </source>
</reference>
<comment type="function">
    <text evidence="1 3">Regulator of type 1 phosphatases which maintains protein phosphatase activity under strict control.</text>
</comment>
<organism evidence="5 6">
    <name type="scientific">Cladophialophora psammophila CBS 110553</name>
    <dbReference type="NCBI Taxonomy" id="1182543"/>
    <lineage>
        <taxon>Eukaryota</taxon>
        <taxon>Fungi</taxon>
        <taxon>Dikarya</taxon>
        <taxon>Ascomycota</taxon>
        <taxon>Pezizomycotina</taxon>
        <taxon>Eurotiomycetes</taxon>
        <taxon>Chaetothyriomycetidae</taxon>
        <taxon>Chaetothyriales</taxon>
        <taxon>Herpotrichiellaceae</taxon>
        <taxon>Cladophialophora</taxon>
    </lineage>
</organism>
<evidence type="ECO:0000256" key="3">
    <source>
        <dbReference type="RuleBase" id="RU367162"/>
    </source>
</evidence>
<keyword evidence="6" id="KW-1185">Reference proteome</keyword>
<dbReference type="Pfam" id="PF07491">
    <property type="entry name" value="PPI_Ypi1"/>
    <property type="match status" value="1"/>
</dbReference>
<proteinExistence type="inferred from homology"/>
<evidence type="ECO:0000256" key="2">
    <source>
        <dbReference type="ARBA" id="ARBA00005605"/>
    </source>
</evidence>
<evidence type="ECO:0000256" key="4">
    <source>
        <dbReference type="SAM" id="MobiDB-lite"/>
    </source>
</evidence>
<feature type="compositionally biased region" description="Low complexity" evidence="4">
    <location>
        <begin position="81"/>
        <end position="90"/>
    </location>
</feature>
<feature type="compositionally biased region" description="Polar residues" evidence="4">
    <location>
        <begin position="50"/>
        <end position="66"/>
    </location>
</feature>
<dbReference type="GO" id="GO:0004865">
    <property type="term" value="F:protein serine/threonine phosphatase inhibitor activity"/>
    <property type="evidence" value="ECO:0007669"/>
    <property type="project" value="UniProtKB-UniRule"/>
</dbReference>
<evidence type="ECO:0000256" key="1">
    <source>
        <dbReference type="ARBA" id="ARBA00003401"/>
    </source>
</evidence>
<dbReference type="GeneID" id="19192278"/>
<name>W9WY03_9EURO</name>
<dbReference type="GO" id="GO:0005634">
    <property type="term" value="C:nucleus"/>
    <property type="evidence" value="ECO:0007669"/>
    <property type="project" value="UniProtKB-SubCell"/>
</dbReference>
<feature type="compositionally biased region" description="Low complexity" evidence="4">
    <location>
        <begin position="1"/>
        <end position="12"/>
    </location>
</feature>
<keyword evidence="3" id="KW-0539">Nucleus</keyword>
<dbReference type="Proteomes" id="UP000019471">
    <property type="component" value="Unassembled WGS sequence"/>
</dbReference>
<dbReference type="HOGENOM" id="CLU_098333_0_1_1"/>
<sequence>MSSPSAMSTASSIQPPPMNPSHNPSRPTGARHLAPALHGASPSRRATAGSAIQTVTPVDSASSRSASPEPLILRLRGAHDAAAGSSTSTGRGRRRRITWAEDVVDNEGLGRKSSKVCCIYHKPREFGESSSEDDSSSDSSSDSDSDAGGSDSPDDGGARMSGNRRGRKHDHRHGHHHDHDRDEPCDHGKGKGRRKPSPNAYERMPRYHAKHEAEKR</sequence>
<dbReference type="eggNOG" id="KOG4102">
    <property type="taxonomic scope" value="Eukaryota"/>
</dbReference>
<comment type="similarity">
    <text evidence="2 3">Belongs to the YPI1 family.</text>
</comment>
<dbReference type="PANTHER" id="PTHR20835:SF0">
    <property type="entry name" value="E3 UBIQUITIN-PROTEIN LIGASE PPP1R11"/>
    <property type="match status" value="1"/>
</dbReference>
<feature type="region of interest" description="Disordered" evidence="4">
    <location>
        <begin position="1"/>
        <end position="216"/>
    </location>
</feature>
<protein>
    <recommendedName>
        <fullName evidence="3">Type 1 phosphatases regulator</fullName>
    </recommendedName>
</protein>